<dbReference type="SMART" id="SM00487">
    <property type="entry name" value="DEXDc"/>
    <property type="match status" value="1"/>
</dbReference>
<dbReference type="GO" id="GO:0005634">
    <property type="term" value="C:nucleus"/>
    <property type="evidence" value="ECO:0007669"/>
    <property type="project" value="TreeGrafter"/>
</dbReference>
<feature type="compositionally biased region" description="Polar residues" evidence="16">
    <location>
        <begin position="1"/>
        <end position="13"/>
    </location>
</feature>
<dbReference type="PROSITE" id="PS51327">
    <property type="entry name" value="DICER_DSRBF"/>
    <property type="match status" value="1"/>
</dbReference>
<dbReference type="EMBL" id="NCSJ02000122">
    <property type="protein sequence ID" value="RFU29631.1"/>
    <property type="molecule type" value="Genomic_DNA"/>
</dbReference>
<feature type="domain" description="RNase III" evidence="17">
    <location>
        <begin position="1084"/>
        <end position="1265"/>
    </location>
</feature>
<feature type="compositionally biased region" description="Acidic residues" evidence="16">
    <location>
        <begin position="1367"/>
        <end position="1378"/>
    </location>
</feature>
<dbReference type="SUPFAM" id="SSF54768">
    <property type="entry name" value="dsRNA-binding domain-like"/>
    <property type="match status" value="1"/>
</dbReference>
<dbReference type="SUPFAM" id="SSF69065">
    <property type="entry name" value="RNase III domain-like"/>
    <property type="match status" value="2"/>
</dbReference>
<evidence type="ECO:0000256" key="6">
    <source>
        <dbReference type="ARBA" id="ARBA00022741"/>
    </source>
</evidence>
<dbReference type="Gene3D" id="1.10.1520.10">
    <property type="entry name" value="Ribonuclease III domain"/>
    <property type="match status" value="2"/>
</dbReference>
<evidence type="ECO:0000256" key="5">
    <source>
        <dbReference type="ARBA" id="ARBA00022737"/>
    </source>
</evidence>
<evidence type="ECO:0000256" key="13">
    <source>
        <dbReference type="ARBA" id="ARBA00023211"/>
    </source>
</evidence>
<dbReference type="PANTHER" id="PTHR14950:SF37">
    <property type="entry name" value="ENDORIBONUCLEASE DICER"/>
    <property type="match status" value="1"/>
</dbReference>
<dbReference type="GO" id="GO:0051607">
    <property type="term" value="P:defense response to virus"/>
    <property type="evidence" value="ECO:0007669"/>
    <property type="project" value="UniProtKB-KW"/>
</dbReference>
<evidence type="ECO:0000256" key="11">
    <source>
        <dbReference type="ARBA" id="ARBA00022884"/>
    </source>
</evidence>
<evidence type="ECO:0000256" key="2">
    <source>
        <dbReference type="ARBA" id="ARBA00001946"/>
    </source>
</evidence>
<keyword evidence="22" id="KW-1185">Reference proteome</keyword>
<evidence type="ECO:0000256" key="15">
    <source>
        <dbReference type="PROSITE-ProRule" id="PRU00657"/>
    </source>
</evidence>
<evidence type="ECO:0000256" key="7">
    <source>
        <dbReference type="ARBA" id="ARBA00022801"/>
    </source>
</evidence>
<dbReference type="GO" id="GO:0050688">
    <property type="term" value="P:regulation of defense response to virus"/>
    <property type="evidence" value="ECO:0007669"/>
    <property type="project" value="UniProtKB-KW"/>
</dbReference>
<dbReference type="GO" id="GO:0004386">
    <property type="term" value="F:helicase activity"/>
    <property type="evidence" value="ECO:0007669"/>
    <property type="project" value="UniProtKB-KW"/>
</dbReference>
<dbReference type="PROSITE" id="PS00517">
    <property type="entry name" value="RNASE_3_1"/>
    <property type="match status" value="1"/>
</dbReference>
<evidence type="ECO:0000256" key="16">
    <source>
        <dbReference type="SAM" id="MobiDB-lite"/>
    </source>
</evidence>
<dbReference type="InterPro" id="IPR005034">
    <property type="entry name" value="Dicer_dimerisation"/>
</dbReference>
<keyword evidence="4" id="KW-0479">Metal-binding</keyword>
<dbReference type="Gene3D" id="3.30.160.380">
    <property type="entry name" value="Dicer dimerisation domain"/>
    <property type="match status" value="1"/>
</dbReference>
<evidence type="ECO:0000256" key="8">
    <source>
        <dbReference type="ARBA" id="ARBA00022806"/>
    </source>
</evidence>
<dbReference type="Pfam" id="PF03368">
    <property type="entry name" value="Dicer_dimer"/>
    <property type="match status" value="1"/>
</dbReference>
<dbReference type="InterPro" id="IPR038248">
    <property type="entry name" value="Dicer_dimer_sf"/>
</dbReference>
<evidence type="ECO:0000256" key="3">
    <source>
        <dbReference type="ARBA" id="ARBA00022721"/>
    </source>
</evidence>
<keyword evidence="12" id="KW-0051">Antiviral defense</keyword>
<evidence type="ECO:0000256" key="14">
    <source>
        <dbReference type="ARBA" id="ARBA00025403"/>
    </source>
</evidence>
<feature type="non-terminal residue" evidence="21">
    <location>
        <position position="1"/>
    </location>
</feature>
<dbReference type="GO" id="GO:0005737">
    <property type="term" value="C:cytoplasm"/>
    <property type="evidence" value="ECO:0007669"/>
    <property type="project" value="TreeGrafter"/>
</dbReference>
<dbReference type="Pfam" id="PF00271">
    <property type="entry name" value="Helicase_C"/>
    <property type="match status" value="1"/>
</dbReference>
<comment type="cofactor">
    <cofactor evidence="2">
        <name>Mg(2+)</name>
        <dbReference type="ChEBI" id="CHEBI:18420"/>
    </cofactor>
</comment>
<comment type="caution">
    <text evidence="21">The sequence shown here is derived from an EMBL/GenBank/DDBJ whole genome shotgun (WGS) entry which is preliminary data.</text>
</comment>
<evidence type="ECO:0000256" key="4">
    <source>
        <dbReference type="ARBA" id="ARBA00022723"/>
    </source>
</evidence>
<dbReference type="Gene3D" id="3.40.50.300">
    <property type="entry name" value="P-loop containing nucleotide triphosphate hydrolases"/>
    <property type="match status" value="2"/>
</dbReference>
<dbReference type="InterPro" id="IPR014001">
    <property type="entry name" value="Helicase_ATP-bd"/>
</dbReference>
<dbReference type="PROSITE" id="PS51194">
    <property type="entry name" value="HELICASE_CTER"/>
    <property type="match status" value="1"/>
</dbReference>
<dbReference type="OrthoDB" id="416741at2759"/>
<dbReference type="GO" id="GO:0046872">
    <property type="term" value="F:metal ion binding"/>
    <property type="evidence" value="ECO:0007669"/>
    <property type="project" value="UniProtKB-KW"/>
</dbReference>
<keyword evidence="6" id="KW-0547">Nucleotide-binding</keyword>
<dbReference type="PROSITE" id="PS51192">
    <property type="entry name" value="HELICASE_ATP_BIND_1"/>
    <property type="match status" value="1"/>
</dbReference>
<comment type="similarity">
    <text evidence="15">Belongs to the helicase family. Dicer subfamily.</text>
</comment>
<dbReference type="GO" id="GO:0030422">
    <property type="term" value="P:siRNA processing"/>
    <property type="evidence" value="ECO:0007669"/>
    <property type="project" value="TreeGrafter"/>
</dbReference>
<dbReference type="PROSITE" id="PS50142">
    <property type="entry name" value="RNASE_3_2"/>
    <property type="match status" value="2"/>
</dbReference>
<dbReference type="FunFam" id="1.10.1520.10:FF:000032">
    <property type="entry name" value="Dicer-like protein 2"/>
    <property type="match status" value="1"/>
</dbReference>
<dbReference type="InterPro" id="IPR027417">
    <property type="entry name" value="P-loop_NTPase"/>
</dbReference>
<feature type="region of interest" description="Disordered" evidence="16">
    <location>
        <begin position="1"/>
        <end position="28"/>
    </location>
</feature>
<comment type="cofactor">
    <cofactor evidence="1">
        <name>Mn(2+)</name>
        <dbReference type="ChEBI" id="CHEBI:29035"/>
    </cofactor>
</comment>
<keyword evidence="11 15" id="KW-0694">RNA-binding</keyword>
<evidence type="ECO:0008006" key="23">
    <source>
        <dbReference type="Google" id="ProtNLM"/>
    </source>
</evidence>
<accession>A0A3E2H8W3</accession>
<gene>
    <name evidence="21" type="ORF">B7463_g6698</name>
</gene>
<dbReference type="Pfam" id="PF00636">
    <property type="entry name" value="Ribonuclease_3"/>
    <property type="match status" value="2"/>
</dbReference>
<evidence type="ECO:0000256" key="9">
    <source>
        <dbReference type="ARBA" id="ARBA00022840"/>
    </source>
</evidence>
<keyword evidence="3" id="KW-0930">Antiviral protein</keyword>
<dbReference type="SUPFAM" id="SSF52540">
    <property type="entry name" value="P-loop containing nucleoside triphosphate hydrolases"/>
    <property type="match status" value="1"/>
</dbReference>
<dbReference type="GO" id="GO:0005524">
    <property type="term" value="F:ATP binding"/>
    <property type="evidence" value="ECO:0007669"/>
    <property type="project" value="UniProtKB-KW"/>
</dbReference>
<dbReference type="InterPro" id="IPR036389">
    <property type="entry name" value="RNase_III_sf"/>
</dbReference>
<keyword evidence="9" id="KW-0067">ATP-binding</keyword>
<keyword evidence="13" id="KW-0464">Manganese</keyword>
<feature type="domain" description="RNase III" evidence="17">
    <location>
        <begin position="911"/>
        <end position="1042"/>
    </location>
</feature>
<keyword evidence="10" id="KW-0460">Magnesium</keyword>
<sequence>MHLQQFASDSLESGTGGNMGGAVNDEMNDEQNNEIPLETSRGYQLEMYEASMNGNTIVVMDTGSGKTHVAKLRIQSELEKCPSHQLVWFLAPSVPLCEQQHHTLSKALPYVQTRLLIGSDDVDRWKNKSIWDTVLEDVRIVVSTHAVLSDALSFGFVRMDRLALLVFDEATAHHCARNHPANIIMRDYYHPRLQEFGPEAVPSILGLTASPAIRSKLTDVDLLERNLNARCQTPRIHRSELSIHVPRPEFLSLEYISPVIPRLSSLGVELSKIYRKALMWSVSEEPEEPLQEPELNQLKKFVTTTNYIQDELGAWAADYYIRESVEIFRHTATNKTFSFGYERNRNHILLKLLEPLMQSDTPSVITDNIEVSAKVDKLIAFLETQNQPNLYGIIFVERRAAVAVLYQLLSVHPRTKSILRCGSFVGSSSSLSKKSMLGEWLNPALQAKTLDEFRKNTKNIIISTSVLEEGIDVSACNLVICFDKPSGLKAYIQRRGRARKDQSLFVLMTSGCDIEKSLQWEKLEEQMNLAYEKDMEEAKAMKDLEDAIEYSDMRFEVKETRALVTFENVMARIHHFCTTLLNPQPYIDLKPMFKINDDPQTELVGAVIILPNCVDSSVRVTTSKRMWETERMAMRDAAFHAYVALYKKGLLNDHLLPAMSRGEAEMELMGSLETRDAIINVTECFDPWLNIAEEWSASNLQLHQKLVTVDRPGQTELSFSMVLPTVLPHIPSFQLYVDEKMRYRVSFSDLVVSPSSEYANLSTLRQATSTILLSASSSYMKENLDFISLFVPFTDQPKLLQWLEVNTGSVPATEALKRATERPIGIIRDDSHYGAACIFHRMLDDDTIEVIPRSKRRDFLHYGYTKIPEITDESEVQIPKIKAISVHTATAENMSLESFLALDLHNSILRGVGFNDIDYIITATNSPSANEATNYQRQEFIGDSVLKYLASVNLFVTKPTWPEGFLSRKKDKIVSNARLSRAAVESGLDRYIFTKVFTARKWCPAYISDYSTDGEASKRMMSTKTLADVVEALIGGAFMEDGVDKALRCARSFLPDELADETPAQLLDSGIPILDEIVAPNAYTSEIETLIGYEFKYRSLLIEAMIHPSFECGKTTMSYQRLEFLGDAVLDMVIINYLTQHARHLPHQQMHLVKTAMVNTGYLAYLCMDTSMDMPGKVEVLQSHGNKYETVASTRKVRLCQYMKHNIAPILEASLDRYNALQPQIQEEISHGTEYPWTELSSLVPEKFMADMIESIMGAIIIDTCGDLTACNRVAEKLGILKYLQRIIDEEVDLLHPKNVLGELVSAQGKNVRYDVVKNAETGYVTCTVFIDEVEAMEVTDARSDDEATTKAASLTLERIRTANPVEEMDLSDDMNSETDDRVKLGPTD</sequence>
<evidence type="ECO:0000256" key="12">
    <source>
        <dbReference type="ARBA" id="ARBA00023118"/>
    </source>
</evidence>
<feature type="non-terminal residue" evidence="21">
    <location>
        <position position="1389"/>
    </location>
</feature>
<keyword evidence="5" id="KW-0677">Repeat</keyword>
<reference evidence="21 22" key="1">
    <citation type="submission" date="2018-05" db="EMBL/GenBank/DDBJ databases">
        <title>Draft genome sequence of Scytalidium lignicola DSM 105466, a ubiquitous saprotrophic fungus.</title>
        <authorList>
            <person name="Buettner E."/>
            <person name="Gebauer A.M."/>
            <person name="Hofrichter M."/>
            <person name="Liers C."/>
            <person name="Kellner H."/>
        </authorList>
    </citation>
    <scope>NUCLEOTIDE SEQUENCE [LARGE SCALE GENOMIC DNA]</scope>
    <source>
        <strain evidence="21 22">DSM 105466</strain>
    </source>
</reference>
<dbReference type="InterPro" id="IPR001650">
    <property type="entry name" value="Helicase_C-like"/>
</dbReference>
<dbReference type="InterPro" id="IPR011545">
    <property type="entry name" value="DEAD/DEAH_box_helicase_dom"/>
</dbReference>
<feature type="compositionally biased region" description="Basic and acidic residues" evidence="16">
    <location>
        <begin position="1379"/>
        <end position="1389"/>
    </location>
</feature>
<evidence type="ECO:0000256" key="1">
    <source>
        <dbReference type="ARBA" id="ARBA00001936"/>
    </source>
</evidence>
<dbReference type="SMART" id="SM00535">
    <property type="entry name" value="RIBOc"/>
    <property type="match status" value="2"/>
</dbReference>
<feature type="domain" description="Helicase C-terminal" evidence="19">
    <location>
        <begin position="374"/>
        <end position="545"/>
    </location>
</feature>
<feature type="domain" description="Helicase ATP-binding" evidence="18">
    <location>
        <begin position="47"/>
        <end position="229"/>
    </location>
</feature>
<keyword evidence="7" id="KW-0378">Hydrolase</keyword>
<evidence type="ECO:0000259" key="17">
    <source>
        <dbReference type="PROSITE" id="PS50142"/>
    </source>
</evidence>
<evidence type="ECO:0000259" key="18">
    <source>
        <dbReference type="PROSITE" id="PS51192"/>
    </source>
</evidence>
<dbReference type="GO" id="GO:0004525">
    <property type="term" value="F:ribonuclease III activity"/>
    <property type="evidence" value="ECO:0007669"/>
    <property type="project" value="InterPro"/>
</dbReference>
<dbReference type="GO" id="GO:0003723">
    <property type="term" value="F:RNA binding"/>
    <property type="evidence" value="ECO:0007669"/>
    <property type="project" value="UniProtKB-UniRule"/>
</dbReference>
<dbReference type="Pfam" id="PF00270">
    <property type="entry name" value="DEAD"/>
    <property type="match status" value="1"/>
</dbReference>
<evidence type="ECO:0000313" key="22">
    <source>
        <dbReference type="Proteomes" id="UP000258309"/>
    </source>
</evidence>
<feature type="domain" description="Dicer dsRNA-binding fold" evidence="20">
    <location>
        <begin position="569"/>
        <end position="665"/>
    </location>
</feature>
<organism evidence="21 22">
    <name type="scientific">Scytalidium lignicola</name>
    <name type="common">Hyphomycete</name>
    <dbReference type="NCBI Taxonomy" id="5539"/>
    <lineage>
        <taxon>Eukaryota</taxon>
        <taxon>Fungi</taxon>
        <taxon>Dikarya</taxon>
        <taxon>Ascomycota</taxon>
        <taxon>Pezizomycotina</taxon>
        <taxon>Leotiomycetes</taxon>
        <taxon>Leotiomycetes incertae sedis</taxon>
        <taxon>Scytalidium</taxon>
    </lineage>
</organism>
<dbReference type="SMART" id="SM00490">
    <property type="entry name" value="HELICc"/>
    <property type="match status" value="1"/>
</dbReference>
<evidence type="ECO:0000259" key="19">
    <source>
        <dbReference type="PROSITE" id="PS51194"/>
    </source>
</evidence>
<dbReference type="InterPro" id="IPR000999">
    <property type="entry name" value="RNase_III_dom"/>
</dbReference>
<evidence type="ECO:0000256" key="10">
    <source>
        <dbReference type="ARBA" id="ARBA00022842"/>
    </source>
</evidence>
<comment type="function">
    <text evidence="14">Dicer-like endonuclease involved in cleaving double-stranded RNA in the RNA interference (RNAi) pathway. Produces 21 to 25 bp dsRNAs (siRNAs) which target the selective destruction of homologous RNAs leading to sequence-specific suppression of gene expression, called post-transcriptional gene silencing (PTGS). Part of a broad host defense response against viral infection and transposons.</text>
</comment>
<dbReference type="PANTHER" id="PTHR14950">
    <property type="entry name" value="DICER-RELATED"/>
    <property type="match status" value="1"/>
</dbReference>
<keyword evidence="8" id="KW-0347">Helicase</keyword>
<evidence type="ECO:0000313" key="21">
    <source>
        <dbReference type="EMBL" id="RFU29631.1"/>
    </source>
</evidence>
<dbReference type="STRING" id="5539.A0A3E2H8W3"/>
<dbReference type="Proteomes" id="UP000258309">
    <property type="component" value="Unassembled WGS sequence"/>
</dbReference>
<protein>
    <recommendedName>
        <fullName evidence="23">Dicer-like protein 2</fullName>
    </recommendedName>
</protein>
<dbReference type="OMA" id="WETERMA"/>
<dbReference type="CDD" id="cd00593">
    <property type="entry name" value="RIBOc"/>
    <property type="match status" value="2"/>
</dbReference>
<evidence type="ECO:0000259" key="20">
    <source>
        <dbReference type="PROSITE" id="PS51327"/>
    </source>
</evidence>
<name>A0A3E2H8W3_SCYLI</name>
<feature type="region of interest" description="Disordered" evidence="16">
    <location>
        <begin position="1363"/>
        <end position="1389"/>
    </location>
</feature>
<proteinExistence type="inferred from homology"/>